<dbReference type="EMBL" id="JAGGLR010000007">
    <property type="protein sequence ID" value="MBP2061890.1"/>
    <property type="molecule type" value="Genomic_DNA"/>
</dbReference>
<evidence type="ECO:0000259" key="2">
    <source>
        <dbReference type="Pfam" id="PF01243"/>
    </source>
</evidence>
<dbReference type="HOGENOM" id="CLU_115786_0_0_11"/>
<proteinExistence type="predicted"/>
<dbReference type="InterPro" id="IPR019967">
    <property type="entry name" value="F420-dep_enz_PPOX_Rv0121"/>
</dbReference>
<sequence length="143" mass="16053">MPQLTSAQARERFARARLARLATVGAEDRPHLVPVVFALTGDTVVTAVDHKPKRTTRLKRLDNIRAHPAVCLLVDDYDENWDHLWWARADGTARVLPPADESPVSSDYVRLLVDTYPAQYRDRAPCGPVVEITVGRWSGWRAG</sequence>
<accession>A0A060ZMM6</accession>
<dbReference type="Proteomes" id="UP000756710">
    <property type="component" value="Unassembled WGS sequence"/>
</dbReference>
<dbReference type="InterPro" id="IPR052019">
    <property type="entry name" value="F420H2_bilvrd_red/Heme_oxyg"/>
</dbReference>
<evidence type="ECO:0000313" key="5">
    <source>
        <dbReference type="Proteomes" id="UP000756710"/>
    </source>
</evidence>
<gene>
    <name evidence="4" type="ORF">J2Z30_002906</name>
    <name evidence="3" type="ORF">SIRAN1312</name>
</gene>
<reference evidence="4 5" key="2">
    <citation type="submission" date="2021-03" db="EMBL/GenBank/DDBJ databases">
        <title>Genomic Encyclopedia of Type Strains, Phase IV (KMG-IV): sequencing the most valuable type-strain genomes for metagenomic binning, comparative biology and taxonomic classification.</title>
        <authorList>
            <person name="Goeker M."/>
        </authorList>
    </citation>
    <scope>NUCLEOTIDE SEQUENCE [LARGE SCALE GENOMIC DNA]</scope>
    <source>
        <strain evidence="4 5">DSM 41954</strain>
    </source>
</reference>
<dbReference type="Gene3D" id="2.30.110.10">
    <property type="entry name" value="Electron Transport, Fmn-binding Protein, Chain A"/>
    <property type="match status" value="1"/>
</dbReference>
<dbReference type="RefSeq" id="WP_044567849.1">
    <property type="nucleotide sequence ID" value="NZ_BAABDR010000025.1"/>
</dbReference>
<keyword evidence="1" id="KW-0560">Oxidoreductase</keyword>
<dbReference type="EMBL" id="LK022848">
    <property type="protein sequence ID" value="CDR03654.1"/>
    <property type="molecule type" value="Genomic_DNA"/>
</dbReference>
<dbReference type="InterPro" id="IPR011576">
    <property type="entry name" value="Pyridox_Oxase_N"/>
</dbReference>
<dbReference type="GO" id="GO:0016627">
    <property type="term" value="F:oxidoreductase activity, acting on the CH-CH group of donors"/>
    <property type="evidence" value="ECO:0007669"/>
    <property type="project" value="TreeGrafter"/>
</dbReference>
<dbReference type="PANTHER" id="PTHR35176:SF2">
    <property type="entry name" value="F420H(2)-DEPENDENT REDUCTASE RV1155"/>
    <property type="match status" value="1"/>
</dbReference>
<dbReference type="NCBIfam" id="TIGR03668">
    <property type="entry name" value="Rv0121_F420"/>
    <property type="match status" value="1"/>
</dbReference>
<feature type="domain" description="Pyridoxamine 5'-phosphate oxidase N-terminal" evidence="2">
    <location>
        <begin position="7"/>
        <end position="140"/>
    </location>
</feature>
<dbReference type="InterPro" id="IPR012349">
    <property type="entry name" value="Split_barrel_FMN-bd"/>
</dbReference>
<dbReference type="SUPFAM" id="SSF50475">
    <property type="entry name" value="FMN-binding split barrel"/>
    <property type="match status" value="1"/>
</dbReference>
<organism evidence="3">
    <name type="scientific">Streptomyces iranensis</name>
    <dbReference type="NCBI Taxonomy" id="576784"/>
    <lineage>
        <taxon>Bacteria</taxon>
        <taxon>Bacillati</taxon>
        <taxon>Actinomycetota</taxon>
        <taxon>Actinomycetes</taxon>
        <taxon>Kitasatosporales</taxon>
        <taxon>Streptomycetaceae</taxon>
        <taxon>Streptomyces</taxon>
        <taxon>Streptomyces violaceusniger group</taxon>
    </lineage>
</organism>
<evidence type="ECO:0000313" key="4">
    <source>
        <dbReference type="EMBL" id="MBP2061890.1"/>
    </source>
</evidence>
<keyword evidence="5" id="KW-1185">Reference proteome</keyword>
<dbReference type="Pfam" id="PF01243">
    <property type="entry name" value="PNPOx_N"/>
    <property type="match status" value="1"/>
</dbReference>
<protein>
    <submittedName>
        <fullName evidence="4">PPOX class probable F420-dependent enzyme</fullName>
    </submittedName>
</protein>
<evidence type="ECO:0000256" key="1">
    <source>
        <dbReference type="ARBA" id="ARBA00023002"/>
    </source>
</evidence>
<dbReference type="GO" id="GO:0005829">
    <property type="term" value="C:cytosol"/>
    <property type="evidence" value="ECO:0007669"/>
    <property type="project" value="TreeGrafter"/>
</dbReference>
<evidence type="ECO:0000313" key="3">
    <source>
        <dbReference type="EMBL" id="CDR03654.1"/>
    </source>
</evidence>
<dbReference type="PANTHER" id="PTHR35176">
    <property type="entry name" value="HEME OXYGENASE HI_0854-RELATED"/>
    <property type="match status" value="1"/>
</dbReference>
<dbReference type="GO" id="GO:0070967">
    <property type="term" value="F:coenzyme F420 binding"/>
    <property type="evidence" value="ECO:0007669"/>
    <property type="project" value="TreeGrafter"/>
</dbReference>
<dbReference type="AlphaFoldDB" id="A0A060ZMM6"/>
<reference evidence="3" key="1">
    <citation type="submission" date="2014-05" db="EMBL/GenBank/DDBJ databases">
        <authorList>
            <person name="Horn Fabian"/>
        </authorList>
    </citation>
    <scope>NUCLEOTIDE SEQUENCE</scope>
</reference>
<name>A0A060ZMM6_9ACTN</name>